<evidence type="ECO:0000313" key="2">
    <source>
        <dbReference type="Proteomes" id="UP001059663"/>
    </source>
</evidence>
<evidence type="ECO:0000313" key="1">
    <source>
        <dbReference type="EMBL" id="UUZ43656.1"/>
    </source>
</evidence>
<dbReference type="Proteomes" id="UP001059663">
    <property type="component" value="Chromosome"/>
</dbReference>
<accession>A0AC61U110</accession>
<sequence length="113" mass="12321">MSTLHESDTHSEPVDRGAVIGDGIARLARWSLRLLLVAAGAFIVWWLLAKLWVGVFPVMLALIVATVLWPPTRWLRSKGVPAGARRGAGHPRGARRLLRGARRDHPVPGQPVG</sequence>
<protein>
    <submittedName>
        <fullName evidence="1">Uncharacterized protein</fullName>
    </submittedName>
</protein>
<organism evidence="1 2">
    <name type="scientific">Janibacter limosus</name>
    <dbReference type="NCBI Taxonomy" id="53458"/>
    <lineage>
        <taxon>Bacteria</taxon>
        <taxon>Bacillati</taxon>
        <taxon>Actinomycetota</taxon>
        <taxon>Actinomycetes</taxon>
        <taxon>Micrococcales</taxon>
        <taxon>Intrasporangiaceae</taxon>
        <taxon>Janibacter</taxon>
    </lineage>
</organism>
<proteinExistence type="predicted"/>
<name>A0AC61U110_9MICO</name>
<dbReference type="EMBL" id="CP087977">
    <property type="protein sequence ID" value="UUZ43656.1"/>
    <property type="molecule type" value="Genomic_DNA"/>
</dbReference>
<reference evidence="1" key="1">
    <citation type="submission" date="2021-11" db="EMBL/GenBank/DDBJ databases">
        <title>Study of the species diversity of bacterial strains isolated from a unique natural object - Shulgan-Tash cave (Bashkiria).</title>
        <authorList>
            <person name="Sazanova A.L."/>
            <person name="Chirak E.R."/>
            <person name="Safronova V.I."/>
        </authorList>
    </citation>
    <scope>NUCLEOTIDE SEQUENCE</scope>
    <source>
        <strain evidence="1">P1</strain>
    </source>
</reference>
<gene>
    <name evidence="1" type="ORF">LP422_12155</name>
</gene>